<dbReference type="InterPro" id="IPR010255">
    <property type="entry name" value="Haem_peroxidase_sf"/>
</dbReference>
<evidence type="ECO:0000256" key="3">
    <source>
        <dbReference type="ARBA" id="ARBA00022729"/>
    </source>
</evidence>
<dbReference type="GO" id="GO:0004601">
    <property type="term" value="F:peroxidase activity"/>
    <property type="evidence" value="ECO:0007669"/>
    <property type="project" value="InterPro"/>
</dbReference>
<dbReference type="InterPro" id="IPR037120">
    <property type="entry name" value="Haem_peroxidase_sf_animal"/>
</dbReference>
<sequence>MQMNVLLLVGVLYASGCLANRSSTIKDAVARALDISKLGSALADLHTKRSQSSPGLACPLTKFHNRQLPTTADVTADKSMATMMVALRLLQKRGFSLDDLERDTVLLEFERGLAGIPGCPKTTVSCKAGDSFRSMNGTCNNLRNPKWGMAGAVQRRLLPAAYDDGLNLPRKQGVNGSPLPSPRQVSNAVHRGTKDVTSPFLTLHAFQFGQFLDHDVISTPVTSAVYDCCSYNDDVDNCFNINFAEDDPYQPRFKEGYCMEVKRSSGVNCESSGIGPSLQRQQINKLTSFIDASNVYGSSDEQLQGLRDGNTPFMRVSEGADGPRVPNGNDSTCKAKPDEGIHCSLVGDDRVNVVPSLTSYHNVFILEHNRLAERLREEFPDEEEAFQQTRKLMIAIMQKIVYDEYLPSFLSPLAMKKYKLGNLSPYKYDPSLDPTISNEFGIAYRMGHTWIPMFMAVFTKEFQPSFGRFTNETYEDPSMTYIESQNGGPSGMEGLAYWLSAKKSPATDRILEDVVRNDLFLNPTKDTSFDLAALNIQRGRDHGLPSYNEYRKFCGLSTMSSWRTRFGDLTDAALSRLEEAGYSDPDDVDLFTGALSEKPVPGGALGPTMECIIGDQFHRLKFGDRFFYKNPETGYNRDQIEAIKNYSLASLMCRNYKFERIHFPDIFRVLSPLVDCKDIDDIDLTPFLSSSLPDLPRPPESFPKPIRNIDTK</sequence>
<dbReference type="Pfam" id="PF03098">
    <property type="entry name" value="An_peroxidase"/>
    <property type="match status" value="1"/>
</dbReference>
<evidence type="ECO:0000256" key="6">
    <source>
        <dbReference type="SAM" id="SignalP"/>
    </source>
</evidence>
<evidence type="ECO:0000256" key="4">
    <source>
        <dbReference type="ARBA" id="ARBA00023180"/>
    </source>
</evidence>
<dbReference type="GO" id="GO:0020037">
    <property type="term" value="F:heme binding"/>
    <property type="evidence" value="ECO:0007669"/>
    <property type="project" value="InterPro"/>
</dbReference>
<keyword evidence="8" id="KW-1185">Reference proteome</keyword>
<proteinExistence type="predicted"/>
<dbReference type="FunFam" id="1.10.640.10:FF:000003">
    <property type="entry name" value="chorion peroxidase"/>
    <property type="match status" value="1"/>
</dbReference>
<feature type="chain" id="PRO_5038384457" description="Peroxidase" evidence="6">
    <location>
        <begin position="20"/>
        <end position="712"/>
    </location>
</feature>
<keyword evidence="5" id="KW-0479">Metal-binding</keyword>
<dbReference type="PANTHER" id="PTHR11475:SF4">
    <property type="entry name" value="CHORION PEROXIDASE"/>
    <property type="match status" value="1"/>
</dbReference>
<keyword evidence="4" id="KW-0325">Glycoprotein</keyword>
<evidence type="ECO:0008006" key="9">
    <source>
        <dbReference type="Google" id="ProtNLM"/>
    </source>
</evidence>
<keyword evidence="5" id="KW-0349">Heme</keyword>
<evidence type="ECO:0000313" key="7">
    <source>
        <dbReference type="EMBL" id="KAH3748075.1"/>
    </source>
</evidence>
<keyword evidence="5" id="KW-0408">Iron</keyword>
<evidence type="ECO:0000256" key="1">
    <source>
        <dbReference type="ARBA" id="ARBA00004613"/>
    </source>
</evidence>
<name>A0A9D4I4N2_DREPO</name>
<organism evidence="7 8">
    <name type="scientific">Dreissena polymorpha</name>
    <name type="common">Zebra mussel</name>
    <name type="synonym">Mytilus polymorpha</name>
    <dbReference type="NCBI Taxonomy" id="45954"/>
    <lineage>
        <taxon>Eukaryota</taxon>
        <taxon>Metazoa</taxon>
        <taxon>Spiralia</taxon>
        <taxon>Lophotrochozoa</taxon>
        <taxon>Mollusca</taxon>
        <taxon>Bivalvia</taxon>
        <taxon>Autobranchia</taxon>
        <taxon>Heteroconchia</taxon>
        <taxon>Euheterodonta</taxon>
        <taxon>Imparidentia</taxon>
        <taxon>Neoheterodontei</taxon>
        <taxon>Myida</taxon>
        <taxon>Dreissenoidea</taxon>
        <taxon>Dreissenidae</taxon>
        <taxon>Dreissena</taxon>
    </lineage>
</organism>
<dbReference type="PANTHER" id="PTHR11475">
    <property type="entry name" value="OXIDASE/PEROXIDASE"/>
    <property type="match status" value="1"/>
</dbReference>
<dbReference type="GO" id="GO:0046872">
    <property type="term" value="F:metal ion binding"/>
    <property type="evidence" value="ECO:0007669"/>
    <property type="project" value="UniProtKB-KW"/>
</dbReference>
<gene>
    <name evidence="7" type="ORF">DPMN_182512</name>
</gene>
<dbReference type="GO" id="GO:0006979">
    <property type="term" value="P:response to oxidative stress"/>
    <property type="evidence" value="ECO:0007669"/>
    <property type="project" value="InterPro"/>
</dbReference>
<evidence type="ECO:0000256" key="2">
    <source>
        <dbReference type="ARBA" id="ARBA00022525"/>
    </source>
</evidence>
<dbReference type="PROSITE" id="PS50292">
    <property type="entry name" value="PEROXIDASE_3"/>
    <property type="match status" value="1"/>
</dbReference>
<keyword evidence="3 6" id="KW-0732">Signal</keyword>
<dbReference type="SUPFAM" id="SSF48113">
    <property type="entry name" value="Heme-dependent peroxidases"/>
    <property type="match status" value="1"/>
</dbReference>
<reference evidence="7" key="2">
    <citation type="submission" date="2020-11" db="EMBL/GenBank/DDBJ databases">
        <authorList>
            <person name="McCartney M.A."/>
            <person name="Auch B."/>
            <person name="Kono T."/>
            <person name="Mallez S."/>
            <person name="Becker A."/>
            <person name="Gohl D.M."/>
            <person name="Silverstein K.A.T."/>
            <person name="Koren S."/>
            <person name="Bechman K.B."/>
            <person name="Herman A."/>
            <person name="Abrahante J.E."/>
            <person name="Garbe J."/>
        </authorList>
    </citation>
    <scope>NUCLEOTIDE SEQUENCE</scope>
    <source>
        <strain evidence="7">Duluth1</strain>
        <tissue evidence="7">Whole animal</tissue>
    </source>
</reference>
<feature type="binding site" description="axial binding residue" evidence="5">
    <location>
        <position position="448"/>
    </location>
    <ligand>
        <name>heme b</name>
        <dbReference type="ChEBI" id="CHEBI:60344"/>
    </ligand>
    <ligandPart>
        <name>Fe</name>
        <dbReference type="ChEBI" id="CHEBI:18248"/>
    </ligandPart>
</feature>
<evidence type="ECO:0000313" key="8">
    <source>
        <dbReference type="Proteomes" id="UP000828390"/>
    </source>
</evidence>
<comment type="caution">
    <text evidence="7">The sequence shown here is derived from an EMBL/GenBank/DDBJ whole genome shotgun (WGS) entry which is preliminary data.</text>
</comment>
<dbReference type="InterPro" id="IPR019791">
    <property type="entry name" value="Haem_peroxidase_animal"/>
</dbReference>
<dbReference type="AlphaFoldDB" id="A0A9D4I4N2"/>
<protein>
    <recommendedName>
        <fullName evidence="9">Peroxidase</fullName>
    </recommendedName>
</protein>
<dbReference type="EMBL" id="JAIWYP010000010">
    <property type="protein sequence ID" value="KAH3748075.1"/>
    <property type="molecule type" value="Genomic_DNA"/>
</dbReference>
<dbReference type="GO" id="GO:0005576">
    <property type="term" value="C:extracellular region"/>
    <property type="evidence" value="ECO:0007669"/>
    <property type="project" value="UniProtKB-SubCell"/>
</dbReference>
<reference evidence="7" key="1">
    <citation type="journal article" date="2019" name="bioRxiv">
        <title>The Genome of the Zebra Mussel, Dreissena polymorpha: A Resource for Invasive Species Research.</title>
        <authorList>
            <person name="McCartney M.A."/>
            <person name="Auch B."/>
            <person name="Kono T."/>
            <person name="Mallez S."/>
            <person name="Zhang Y."/>
            <person name="Obille A."/>
            <person name="Becker A."/>
            <person name="Abrahante J.E."/>
            <person name="Garbe J."/>
            <person name="Badalamenti J.P."/>
            <person name="Herman A."/>
            <person name="Mangelson H."/>
            <person name="Liachko I."/>
            <person name="Sullivan S."/>
            <person name="Sone E.D."/>
            <person name="Koren S."/>
            <person name="Silverstein K.A.T."/>
            <person name="Beckman K.B."/>
            <person name="Gohl D.M."/>
        </authorList>
    </citation>
    <scope>NUCLEOTIDE SEQUENCE</scope>
    <source>
        <strain evidence="7">Duluth1</strain>
        <tissue evidence="7">Whole animal</tissue>
    </source>
</reference>
<evidence type="ECO:0000256" key="5">
    <source>
        <dbReference type="PIRSR" id="PIRSR619791-2"/>
    </source>
</evidence>
<accession>A0A9D4I4N2</accession>
<keyword evidence="2" id="KW-0964">Secreted</keyword>
<dbReference type="Proteomes" id="UP000828390">
    <property type="component" value="Unassembled WGS sequence"/>
</dbReference>
<feature type="signal peptide" evidence="6">
    <location>
        <begin position="1"/>
        <end position="19"/>
    </location>
</feature>
<dbReference type="Gene3D" id="1.10.640.10">
    <property type="entry name" value="Haem peroxidase domain superfamily, animal type"/>
    <property type="match status" value="1"/>
</dbReference>
<comment type="subcellular location">
    <subcellularLocation>
        <location evidence="1">Secreted</location>
    </subcellularLocation>
</comment>
<dbReference type="PRINTS" id="PR00457">
    <property type="entry name" value="ANPEROXIDASE"/>
</dbReference>